<name>A0A0V0RH08_9BILA</name>
<comment type="caution">
    <text evidence="1">The sequence shown here is derived from an EMBL/GenBank/DDBJ whole genome shotgun (WGS) entry which is preliminary data.</text>
</comment>
<sequence>MKKRVKPAVDVFPFSAYSLMSRAQGRRLHTVLEQRVAGLTSKLEAIGRNVEDLLITFSYLTPDPIDL</sequence>
<protein>
    <submittedName>
        <fullName evidence="1">Uncharacterized protein</fullName>
    </submittedName>
</protein>
<dbReference type="AlphaFoldDB" id="A0A0V0RH08"/>
<dbReference type="Proteomes" id="UP000054630">
    <property type="component" value="Unassembled WGS sequence"/>
</dbReference>
<evidence type="ECO:0000313" key="2">
    <source>
        <dbReference type="Proteomes" id="UP000054630"/>
    </source>
</evidence>
<dbReference type="EMBL" id="JYDL01000183">
    <property type="protein sequence ID" value="KRX13801.1"/>
    <property type="molecule type" value="Genomic_DNA"/>
</dbReference>
<evidence type="ECO:0000313" key="1">
    <source>
        <dbReference type="EMBL" id="KRX13801.1"/>
    </source>
</evidence>
<proteinExistence type="predicted"/>
<dbReference type="OrthoDB" id="10551596at2759"/>
<reference evidence="1 2" key="1">
    <citation type="submission" date="2015-01" db="EMBL/GenBank/DDBJ databases">
        <title>Evolution of Trichinella species and genotypes.</title>
        <authorList>
            <person name="Korhonen P.K."/>
            <person name="Edoardo P."/>
            <person name="Giuseppe L.R."/>
            <person name="Gasser R.B."/>
        </authorList>
    </citation>
    <scope>NUCLEOTIDE SEQUENCE [LARGE SCALE GENOMIC DNA]</scope>
    <source>
        <strain evidence="1">ISS37</strain>
    </source>
</reference>
<gene>
    <name evidence="1" type="ORF">T07_10451</name>
</gene>
<accession>A0A0V0RH08</accession>
<keyword evidence="2" id="KW-1185">Reference proteome</keyword>
<organism evidence="1 2">
    <name type="scientific">Trichinella nelsoni</name>
    <dbReference type="NCBI Taxonomy" id="6336"/>
    <lineage>
        <taxon>Eukaryota</taxon>
        <taxon>Metazoa</taxon>
        <taxon>Ecdysozoa</taxon>
        <taxon>Nematoda</taxon>
        <taxon>Enoplea</taxon>
        <taxon>Dorylaimia</taxon>
        <taxon>Trichinellida</taxon>
        <taxon>Trichinellidae</taxon>
        <taxon>Trichinella</taxon>
    </lineage>
</organism>